<organism evidence="3 4">
    <name type="scientific">Blastocystis sp. subtype 1 (strain ATCC 50177 / NandII)</name>
    <dbReference type="NCBI Taxonomy" id="478820"/>
    <lineage>
        <taxon>Eukaryota</taxon>
        <taxon>Sar</taxon>
        <taxon>Stramenopiles</taxon>
        <taxon>Bigyra</taxon>
        <taxon>Opalozoa</taxon>
        <taxon>Opalinata</taxon>
        <taxon>Blastocystidae</taxon>
        <taxon>Blastocystis</taxon>
    </lineage>
</organism>
<protein>
    <submittedName>
        <fullName evidence="3">Pas-domain protein</fullName>
    </submittedName>
</protein>
<evidence type="ECO:0000256" key="1">
    <source>
        <dbReference type="SAM" id="Coils"/>
    </source>
</evidence>
<evidence type="ECO:0000313" key="4">
    <source>
        <dbReference type="Proteomes" id="UP000078348"/>
    </source>
</evidence>
<dbReference type="Pfam" id="PF00010">
    <property type="entry name" value="HLH"/>
    <property type="match status" value="1"/>
</dbReference>
<dbReference type="EMBL" id="LXWW01000549">
    <property type="protein sequence ID" value="OAO12332.1"/>
    <property type="molecule type" value="Genomic_DNA"/>
</dbReference>
<dbReference type="AlphaFoldDB" id="A0A196S8B8"/>
<evidence type="ECO:0000313" key="3">
    <source>
        <dbReference type="EMBL" id="OAO12332.1"/>
    </source>
</evidence>
<comment type="caution">
    <text evidence="3">The sequence shown here is derived from an EMBL/GenBank/DDBJ whole genome shotgun (WGS) entry which is preliminary data.</text>
</comment>
<dbReference type="GO" id="GO:0046983">
    <property type="term" value="F:protein dimerization activity"/>
    <property type="evidence" value="ECO:0007669"/>
    <property type="project" value="InterPro"/>
</dbReference>
<feature type="domain" description="BHLH" evidence="2">
    <location>
        <begin position="130"/>
        <end position="182"/>
    </location>
</feature>
<accession>A0A196S8B8</accession>
<dbReference type="SUPFAM" id="SSF47459">
    <property type="entry name" value="HLH, helix-loop-helix DNA-binding domain"/>
    <property type="match status" value="1"/>
</dbReference>
<dbReference type="InterPro" id="IPR011598">
    <property type="entry name" value="bHLH_dom"/>
</dbReference>
<dbReference type="CDD" id="cd00130">
    <property type="entry name" value="PAS"/>
    <property type="match status" value="1"/>
</dbReference>
<sequence length="390" mass="43539">MFSAPFFENASNGLLNYLFQDDTAPVDAPLYDPFQANYLNSDTYDTDAFNDLSSVTLDMEVPDFSSQSSKSPVPSDSFDMNSFPQSVDGIAANPNPIPISIPPTSYSPPQPMSQPPSKTIMKAKSNEFLDKRSQHNISEKKRIERMNQCINELFVLLESSGVSIRKNKVTVLTETTKKIRYLESAVKELRQKVRDAEYNARRAMSEICYKPVRSSVNYHVMFLQNPIPQAVLAADGQFVDANSQFCSLTRRTVQQLREMTLFKFAHPDDLPCAFGSYSSMLRDDRATSGVCMLRHCYLGDCFQPVFFSLTLVRGQNNLPAFFVCNILPVMACTCTDASHAMRKCNGVLKGKNNVYYQICNPSELLPGSAQLIDTNTGNPVRQTPSDGVPL</sequence>
<evidence type="ECO:0000259" key="2">
    <source>
        <dbReference type="PROSITE" id="PS50888"/>
    </source>
</evidence>
<reference evidence="3 4" key="1">
    <citation type="submission" date="2016-05" db="EMBL/GenBank/DDBJ databases">
        <title>Nuclear genome of Blastocystis sp. subtype 1 NandII.</title>
        <authorList>
            <person name="Gentekaki E."/>
            <person name="Curtis B."/>
            <person name="Stairs C."/>
            <person name="Eme L."/>
            <person name="Herman E."/>
            <person name="Klimes V."/>
            <person name="Arias M.C."/>
            <person name="Elias M."/>
            <person name="Hilliou F."/>
            <person name="Klute M."/>
            <person name="Malik S.-B."/>
            <person name="Pightling A."/>
            <person name="Rachubinski R."/>
            <person name="Salas D."/>
            <person name="Schlacht A."/>
            <person name="Suga H."/>
            <person name="Archibald J."/>
            <person name="Ball S.G."/>
            <person name="Clark G."/>
            <person name="Dacks J."/>
            <person name="Van Der Giezen M."/>
            <person name="Tsaousis A."/>
            <person name="Roger A."/>
        </authorList>
    </citation>
    <scope>NUCLEOTIDE SEQUENCE [LARGE SCALE GENOMIC DNA]</scope>
    <source>
        <strain evidence="4">ATCC 50177 / NandII</strain>
    </source>
</reference>
<dbReference type="Gene3D" id="4.10.280.10">
    <property type="entry name" value="Helix-loop-helix DNA-binding domain"/>
    <property type="match status" value="1"/>
</dbReference>
<keyword evidence="4" id="KW-1185">Reference proteome</keyword>
<proteinExistence type="predicted"/>
<dbReference type="SMART" id="SM00091">
    <property type="entry name" value="PAS"/>
    <property type="match status" value="1"/>
</dbReference>
<dbReference type="InterPro" id="IPR036638">
    <property type="entry name" value="HLH_DNA-bd_sf"/>
</dbReference>
<keyword evidence="1" id="KW-0175">Coiled coil</keyword>
<dbReference type="SUPFAM" id="SSF55785">
    <property type="entry name" value="PYP-like sensor domain (PAS domain)"/>
    <property type="match status" value="1"/>
</dbReference>
<dbReference type="InterPro" id="IPR000014">
    <property type="entry name" value="PAS"/>
</dbReference>
<dbReference type="Proteomes" id="UP000078348">
    <property type="component" value="Unassembled WGS sequence"/>
</dbReference>
<dbReference type="OrthoDB" id="200651at2759"/>
<dbReference type="Gene3D" id="3.30.450.20">
    <property type="entry name" value="PAS domain"/>
    <property type="match status" value="1"/>
</dbReference>
<feature type="coiled-coil region" evidence="1">
    <location>
        <begin position="172"/>
        <end position="206"/>
    </location>
</feature>
<gene>
    <name evidence="3" type="ORF">AV274_5955</name>
</gene>
<dbReference type="SMART" id="SM00353">
    <property type="entry name" value="HLH"/>
    <property type="match status" value="1"/>
</dbReference>
<dbReference type="InterPro" id="IPR035965">
    <property type="entry name" value="PAS-like_dom_sf"/>
</dbReference>
<dbReference type="PROSITE" id="PS50888">
    <property type="entry name" value="BHLH"/>
    <property type="match status" value="1"/>
</dbReference>
<name>A0A196S8B8_BLAHN</name>